<evidence type="ECO:0000256" key="3">
    <source>
        <dbReference type="ARBA" id="ARBA00022723"/>
    </source>
</evidence>
<dbReference type="SUPFAM" id="SSF47188">
    <property type="entry name" value="Hemerythrin-like"/>
    <property type="match status" value="1"/>
</dbReference>
<evidence type="ECO:0000256" key="2">
    <source>
        <dbReference type="ARBA" id="ARBA00022621"/>
    </source>
</evidence>
<dbReference type="EMBL" id="MCGG01000005">
    <property type="protein sequence ID" value="OEJ69531.1"/>
    <property type="molecule type" value="Genomic_DNA"/>
</dbReference>
<dbReference type="OrthoDB" id="7305302at2"/>
<dbReference type="Proteomes" id="UP000095347">
    <property type="component" value="Unassembled WGS sequence"/>
</dbReference>
<keyword evidence="2" id="KW-0813">Transport</keyword>
<feature type="domain" description="Hemerythrin-like" evidence="6">
    <location>
        <begin position="19"/>
        <end position="136"/>
    </location>
</feature>
<protein>
    <recommendedName>
        <fullName evidence="6">Hemerythrin-like domain-containing protein</fullName>
    </recommendedName>
</protein>
<reference evidence="8" key="1">
    <citation type="submission" date="2016-07" db="EMBL/GenBank/DDBJ databases">
        <authorList>
            <person name="Florea S."/>
            <person name="Webb J.S."/>
            <person name="Jaromczyk J."/>
            <person name="Schardl C.L."/>
        </authorList>
    </citation>
    <scope>NUCLEOTIDE SEQUENCE [LARGE SCALE GENOMIC DNA]</scope>
    <source>
        <strain evidence="8">MV-1</strain>
    </source>
</reference>
<dbReference type="InterPro" id="IPR016131">
    <property type="entry name" value="Haemerythrin_Fe_BS"/>
</dbReference>
<evidence type="ECO:0000256" key="1">
    <source>
        <dbReference type="ARBA" id="ARBA00010587"/>
    </source>
</evidence>
<sequence length="140" mass="16577">MTVSTPDSDILWTDDFLIGIDELDFEHRQLLEDVNKLHQDLLAHADLERVKTILGRIHARLQAHFALEENFMLDKLYADYATHKDEHDQLLNEYTQRMVNYEKDPTLDNRKSMELTLRTWLVEHILSNDKKMIQMIKAVS</sequence>
<feature type="coiled-coil region" evidence="5">
    <location>
        <begin position="73"/>
        <end position="104"/>
    </location>
</feature>
<evidence type="ECO:0000256" key="4">
    <source>
        <dbReference type="ARBA" id="ARBA00023004"/>
    </source>
</evidence>
<dbReference type="AlphaFoldDB" id="A0A1E5QBS7"/>
<dbReference type="GO" id="GO:0046872">
    <property type="term" value="F:metal ion binding"/>
    <property type="evidence" value="ECO:0007669"/>
    <property type="project" value="UniProtKB-KW"/>
</dbReference>
<keyword evidence="4" id="KW-0408">Iron</keyword>
<dbReference type="CDD" id="cd12107">
    <property type="entry name" value="Hemerythrin"/>
    <property type="match status" value="1"/>
</dbReference>
<dbReference type="InterPro" id="IPR012312">
    <property type="entry name" value="Hemerythrin-like"/>
</dbReference>
<proteinExistence type="inferred from homology"/>
<dbReference type="NCBIfam" id="TIGR02481">
    <property type="entry name" value="hemeryth_dom"/>
    <property type="match status" value="1"/>
</dbReference>
<name>A0A1E5QBS7_9PROT</name>
<dbReference type="InterPro" id="IPR035938">
    <property type="entry name" value="Hemerythrin-like_sf"/>
</dbReference>
<evidence type="ECO:0000256" key="5">
    <source>
        <dbReference type="SAM" id="Coils"/>
    </source>
</evidence>
<dbReference type="GO" id="GO:0005344">
    <property type="term" value="F:oxygen carrier activity"/>
    <property type="evidence" value="ECO:0007669"/>
    <property type="project" value="UniProtKB-KW"/>
</dbReference>
<dbReference type="PANTHER" id="PTHR37164">
    <property type="entry name" value="BACTERIOHEMERYTHRIN"/>
    <property type="match status" value="1"/>
</dbReference>
<keyword evidence="8" id="KW-1185">Reference proteome</keyword>
<dbReference type="NCBIfam" id="NF033749">
    <property type="entry name" value="bact_hemeryth"/>
    <property type="match status" value="1"/>
</dbReference>
<comment type="similarity">
    <text evidence="1">Belongs to the hemerythrin family.</text>
</comment>
<dbReference type="Gene3D" id="1.20.120.50">
    <property type="entry name" value="Hemerythrin-like"/>
    <property type="match status" value="1"/>
</dbReference>
<dbReference type="STRING" id="28181.BEN30_02665"/>
<dbReference type="PANTHER" id="PTHR37164:SF1">
    <property type="entry name" value="BACTERIOHEMERYTHRIN"/>
    <property type="match status" value="1"/>
</dbReference>
<dbReference type="InterPro" id="IPR012827">
    <property type="entry name" value="Hemerythrin_metal-bd"/>
</dbReference>
<comment type="caution">
    <text evidence="7">The sequence shown here is derived from an EMBL/GenBank/DDBJ whole genome shotgun (WGS) entry which is preliminary data.</text>
</comment>
<evidence type="ECO:0000313" key="7">
    <source>
        <dbReference type="EMBL" id="OEJ69531.1"/>
    </source>
</evidence>
<keyword evidence="5" id="KW-0175">Coiled coil</keyword>
<dbReference type="RefSeq" id="WP_069956482.1">
    <property type="nucleotide sequence ID" value="NZ_MCGG01000005.1"/>
</dbReference>
<evidence type="ECO:0000313" key="8">
    <source>
        <dbReference type="Proteomes" id="UP000095347"/>
    </source>
</evidence>
<evidence type="ECO:0000259" key="6">
    <source>
        <dbReference type="Pfam" id="PF01814"/>
    </source>
</evidence>
<organism evidence="7 8">
    <name type="scientific">Magnetovibrio blakemorei</name>
    <dbReference type="NCBI Taxonomy" id="28181"/>
    <lineage>
        <taxon>Bacteria</taxon>
        <taxon>Pseudomonadati</taxon>
        <taxon>Pseudomonadota</taxon>
        <taxon>Alphaproteobacteria</taxon>
        <taxon>Rhodospirillales</taxon>
        <taxon>Magnetovibrionaceae</taxon>
        <taxon>Magnetovibrio</taxon>
    </lineage>
</organism>
<dbReference type="InterPro" id="IPR050669">
    <property type="entry name" value="Hemerythrin"/>
</dbReference>
<keyword evidence="2" id="KW-0561">Oxygen transport</keyword>
<keyword evidence="3" id="KW-0479">Metal-binding</keyword>
<dbReference type="Pfam" id="PF01814">
    <property type="entry name" value="Hemerythrin"/>
    <property type="match status" value="1"/>
</dbReference>
<gene>
    <name evidence="7" type="ORF">BEN30_02665</name>
</gene>
<dbReference type="PROSITE" id="PS00550">
    <property type="entry name" value="HEMERYTHRINS"/>
    <property type="match status" value="1"/>
</dbReference>
<accession>A0A1E5QBS7</accession>